<dbReference type="Pfam" id="PF02518">
    <property type="entry name" value="HATPase_c"/>
    <property type="match status" value="1"/>
</dbReference>
<dbReference type="PROSITE" id="PS50885">
    <property type="entry name" value="HAMP"/>
    <property type="match status" value="1"/>
</dbReference>
<dbReference type="InterPro" id="IPR005467">
    <property type="entry name" value="His_kinase_dom"/>
</dbReference>
<organism evidence="15 16">
    <name type="scientific">Sinosporangium siamense</name>
    <dbReference type="NCBI Taxonomy" id="1367973"/>
    <lineage>
        <taxon>Bacteria</taxon>
        <taxon>Bacillati</taxon>
        <taxon>Actinomycetota</taxon>
        <taxon>Actinomycetes</taxon>
        <taxon>Streptosporangiales</taxon>
        <taxon>Streptosporangiaceae</taxon>
        <taxon>Sinosporangium</taxon>
    </lineage>
</organism>
<dbReference type="EMBL" id="BOOW01000051">
    <property type="protein sequence ID" value="GII96882.1"/>
    <property type="molecule type" value="Genomic_DNA"/>
</dbReference>
<comment type="catalytic activity">
    <reaction evidence="1">
        <text>ATP + protein L-histidine = ADP + protein N-phospho-L-histidine.</text>
        <dbReference type="EC" id="2.7.13.3"/>
    </reaction>
</comment>
<dbReference type="Pfam" id="PF00672">
    <property type="entry name" value="HAMP"/>
    <property type="match status" value="1"/>
</dbReference>
<dbReference type="GO" id="GO:0005886">
    <property type="term" value="C:plasma membrane"/>
    <property type="evidence" value="ECO:0007669"/>
    <property type="project" value="UniProtKB-SubCell"/>
</dbReference>
<evidence type="ECO:0000313" key="16">
    <source>
        <dbReference type="Proteomes" id="UP000606172"/>
    </source>
</evidence>
<dbReference type="CDD" id="cd00082">
    <property type="entry name" value="HisKA"/>
    <property type="match status" value="1"/>
</dbReference>
<keyword evidence="8 12" id="KW-1133">Transmembrane helix</keyword>
<dbReference type="Gene3D" id="3.30.565.10">
    <property type="entry name" value="Histidine kinase-like ATPase, C-terminal domain"/>
    <property type="match status" value="1"/>
</dbReference>
<sequence length="492" mass="53695">MSARARIVGWMALVVALALGVSVFSTWQILLSRLDNRVNQELSNEAEKFKKYADSAVQSVDELLQGYLSVNVPDGYETLFTILDGEVHHLTFAEPLAYLHTNRALITELAAATKPTSSEVHSSEGIVRYAVLPVRGDNQRGALVVAVFYDHLKKDVVDAVRALSVTALVALVLAGLVGWLVAGQVLAPIRLVRQTAEHISDSSDLTRRLNVQGNDDVAALARTFNHMLNRLERAFATQRDFVNDAGHELRTPLTVVRGHLELMGDDPADRAETIALVIDELGRMNRIVDDLLTLAKAEQPGFLSTEDVELADLTVSVLAKVRTLGPRTWRVDEVADTRIWADRQRLTQALMQLVANAVRHTSPGDLIAVGSAVRQVKNEAARDGSTVPMVELWVRDSGPGVAPEDRERIFGRFVRVGSRKHEGAGLGLAIVKSIAEAHGGWVRVEENKGGGALFVITLMHREVETPSEGGSATTDRTGPLLFSDRDSTQEVV</sequence>
<reference evidence="15" key="1">
    <citation type="submission" date="2021-01" db="EMBL/GenBank/DDBJ databases">
        <title>Whole genome shotgun sequence of Sinosporangium siamense NBRC 109515.</title>
        <authorList>
            <person name="Komaki H."/>
            <person name="Tamura T."/>
        </authorList>
    </citation>
    <scope>NUCLEOTIDE SEQUENCE</scope>
    <source>
        <strain evidence="15">NBRC 109515</strain>
    </source>
</reference>
<keyword evidence="7 15" id="KW-0418">Kinase</keyword>
<evidence type="ECO:0000259" key="14">
    <source>
        <dbReference type="PROSITE" id="PS50885"/>
    </source>
</evidence>
<evidence type="ECO:0000256" key="12">
    <source>
        <dbReference type="SAM" id="Phobius"/>
    </source>
</evidence>
<evidence type="ECO:0000313" key="15">
    <source>
        <dbReference type="EMBL" id="GII96882.1"/>
    </source>
</evidence>
<dbReference type="CDD" id="cd00075">
    <property type="entry name" value="HATPase"/>
    <property type="match status" value="1"/>
</dbReference>
<dbReference type="InterPro" id="IPR003661">
    <property type="entry name" value="HisK_dim/P_dom"/>
</dbReference>
<evidence type="ECO:0000256" key="8">
    <source>
        <dbReference type="ARBA" id="ARBA00022989"/>
    </source>
</evidence>
<evidence type="ECO:0000256" key="1">
    <source>
        <dbReference type="ARBA" id="ARBA00000085"/>
    </source>
</evidence>
<evidence type="ECO:0000256" key="9">
    <source>
        <dbReference type="ARBA" id="ARBA00023012"/>
    </source>
</evidence>
<feature type="domain" description="Histidine kinase" evidence="13">
    <location>
        <begin position="244"/>
        <end position="462"/>
    </location>
</feature>
<evidence type="ECO:0000256" key="4">
    <source>
        <dbReference type="ARBA" id="ARBA00022553"/>
    </source>
</evidence>
<feature type="region of interest" description="Disordered" evidence="11">
    <location>
        <begin position="464"/>
        <end position="492"/>
    </location>
</feature>
<dbReference type="PANTHER" id="PTHR45436">
    <property type="entry name" value="SENSOR HISTIDINE KINASE YKOH"/>
    <property type="match status" value="1"/>
</dbReference>
<evidence type="ECO:0000256" key="7">
    <source>
        <dbReference type="ARBA" id="ARBA00022777"/>
    </source>
</evidence>
<evidence type="ECO:0000256" key="6">
    <source>
        <dbReference type="ARBA" id="ARBA00022692"/>
    </source>
</evidence>
<dbReference type="PROSITE" id="PS50109">
    <property type="entry name" value="HIS_KIN"/>
    <property type="match status" value="1"/>
</dbReference>
<keyword evidence="5" id="KW-0808">Transferase</keyword>
<name>A0A919RPH2_9ACTN</name>
<dbReference type="CDD" id="cd06225">
    <property type="entry name" value="HAMP"/>
    <property type="match status" value="1"/>
</dbReference>
<feature type="domain" description="HAMP" evidence="14">
    <location>
        <begin position="183"/>
        <end position="236"/>
    </location>
</feature>
<dbReference type="SUPFAM" id="SSF47384">
    <property type="entry name" value="Homodimeric domain of signal transducing histidine kinase"/>
    <property type="match status" value="1"/>
</dbReference>
<feature type="compositionally biased region" description="Basic and acidic residues" evidence="11">
    <location>
        <begin position="483"/>
        <end position="492"/>
    </location>
</feature>
<dbReference type="GO" id="GO:0000155">
    <property type="term" value="F:phosphorelay sensor kinase activity"/>
    <property type="evidence" value="ECO:0007669"/>
    <property type="project" value="InterPro"/>
</dbReference>
<dbReference type="RefSeq" id="WP_204032064.1">
    <property type="nucleotide sequence ID" value="NZ_BOOW01000051.1"/>
</dbReference>
<dbReference type="InterPro" id="IPR036097">
    <property type="entry name" value="HisK_dim/P_sf"/>
</dbReference>
<dbReference type="SMART" id="SM00304">
    <property type="entry name" value="HAMP"/>
    <property type="match status" value="1"/>
</dbReference>
<dbReference type="PANTHER" id="PTHR45436:SF5">
    <property type="entry name" value="SENSOR HISTIDINE KINASE TRCS"/>
    <property type="match status" value="1"/>
</dbReference>
<dbReference type="Pfam" id="PF00512">
    <property type="entry name" value="HisKA"/>
    <property type="match status" value="1"/>
</dbReference>
<evidence type="ECO:0000256" key="3">
    <source>
        <dbReference type="ARBA" id="ARBA00012438"/>
    </source>
</evidence>
<protein>
    <recommendedName>
        <fullName evidence="3">histidine kinase</fullName>
        <ecNumber evidence="3">2.7.13.3</ecNumber>
    </recommendedName>
</protein>
<dbReference type="SMART" id="SM00388">
    <property type="entry name" value="HisKA"/>
    <property type="match status" value="1"/>
</dbReference>
<dbReference type="AlphaFoldDB" id="A0A919RPH2"/>
<comment type="subcellular location">
    <subcellularLocation>
        <location evidence="2">Cell membrane</location>
    </subcellularLocation>
</comment>
<dbReference type="SMART" id="SM00387">
    <property type="entry name" value="HATPase_c"/>
    <property type="match status" value="1"/>
</dbReference>
<dbReference type="FunFam" id="1.10.287.130:FF:000001">
    <property type="entry name" value="Two-component sensor histidine kinase"/>
    <property type="match status" value="1"/>
</dbReference>
<comment type="caution">
    <text evidence="15">The sequence shown here is derived from an EMBL/GenBank/DDBJ whole genome shotgun (WGS) entry which is preliminary data.</text>
</comment>
<dbReference type="InterPro" id="IPR004358">
    <property type="entry name" value="Sig_transdc_His_kin-like_C"/>
</dbReference>
<dbReference type="SUPFAM" id="SSF55874">
    <property type="entry name" value="ATPase domain of HSP90 chaperone/DNA topoisomerase II/histidine kinase"/>
    <property type="match status" value="1"/>
</dbReference>
<dbReference type="InterPro" id="IPR050428">
    <property type="entry name" value="TCS_sensor_his_kinase"/>
</dbReference>
<keyword evidence="10 12" id="KW-0472">Membrane</keyword>
<proteinExistence type="predicted"/>
<evidence type="ECO:0000256" key="10">
    <source>
        <dbReference type="ARBA" id="ARBA00023136"/>
    </source>
</evidence>
<accession>A0A919RPH2</accession>
<dbReference type="PRINTS" id="PR00344">
    <property type="entry name" value="BCTRLSENSOR"/>
</dbReference>
<feature type="transmembrane region" description="Helical" evidence="12">
    <location>
        <begin position="7"/>
        <end position="30"/>
    </location>
</feature>
<dbReference type="InterPro" id="IPR003594">
    <property type="entry name" value="HATPase_dom"/>
</dbReference>
<keyword evidence="16" id="KW-1185">Reference proteome</keyword>
<evidence type="ECO:0000259" key="13">
    <source>
        <dbReference type="PROSITE" id="PS50109"/>
    </source>
</evidence>
<keyword evidence="6 12" id="KW-0812">Transmembrane</keyword>
<dbReference type="EC" id="2.7.13.3" evidence="3"/>
<dbReference type="InterPro" id="IPR003660">
    <property type="entry name" value="HAMP_dom"/>
</dbReference>
<dbReference type="SUPFAM" id="SSF158472">
    <property type="entry name" value="HAMP domain-like"/>
    <property type="match status" value="1"/>
</dbReference>
<keyword evidence="9" id="KW-0902">Two-component regulatory system</keyword>
<evidence type="ECO:0000256" key="5">
    <source>
        <dbReference type="ARBA" id="ARBA00022679"/>
    </source>
</evidence>
<dbReference type="Gene3D" id="1.10.287.130">
    <property type="match status" value="1"/>
</dbReference>
<evidence type="ECO:0000256" key="2">
    <source>
        <dbReference type="ARBA" id="ARBA00004236"/>
    </source>
</evidence>
<gene>
    <name evidence="15" type="ORF">Ssi02_71130</name>
</gene>
<dbReference type="InterPro" id="IPR036890">
    <property type="entry name" value="HATPase_C_sf"/>
</dbReference>
<dbReference type="Gene3D" id="6.10.340.10">
    <property type="match status" value="1"/>
</dbReference>
<evidence type="ECO:0000256" key="11">
    <source>
        <dbReference type="SAM" id="MobiDB-lite"/>
    </source>
</evidence>
<keyword evidence="4" id="KW-0597">Phosphoprotein</keyword>
<dbReference type="Proteomes" id="UP000606172">
    <property type="component" value="Unassembled WGS sequence"/>
</dbReference>